<proteinExistence type="predicted"/>
<evidence type="ECO:0000313" key="1">
    <source>
        <dbReference type="EMBL" id="GFT26128.1"/>
    </source>
</evidence>
<dbReference type="EMBL" id="BMAW01011902">
    <property type="protein sequence ID" value="GFT26128.1"/>
    <property type="molecule type" value="Genomic_DNA"/>
</dbReference>
<organism evidence="1 2">
    <name type="scientific">Nephila pilipes</name>
    <name type="common">Giant wood spider</name>
    <name type="synonym">Nephila maculata</name>
    <dbReference type="NCBI Taxonomy" id="299642"/>
    <lineage>
        <taxon>Eukaryota</taxon>
        <taxon>Metazoa</taxon>
        <taxon>Ecdysozoa</taxon>
        <taxon>Arthropoda</taxon>
        <taxon>Chelicerata</taxon>
        <taxon>Arachnida</taxon>
        <taxon>Araneae</taxon>
        <taxon>Araneomorphae</taxon>
        <taxon>Entelegynae</taxon>
        <taxon>Araneoidea</taxon>
        <taxon>Nephilidae</taxon>
        <taxon>Nephila</taxon>
    </lineage>
</organism>
<sequence length="174" mass="19703">MSWLKRVISPALLYLHQRYSVCVRHGIFYLFADDLTSSVEIYFHLRREMALEKTKSASEHEEAYQSPGDGLFSGDVGSTTRNGSRLVGPNEHSLYVHAHLRDVMAEKTSAFRLAVAEQPGCHCFFEMLHGLKRLANQKNSKTNQRRAQRKTTFYNGGTAATRDGLNLPKLLDES</sequence>
<gene>
    <name evidence="1" type="ORF">NPIL_61091</name>
</gene>
<comment type="caution">
    <text evidence="1">The sequence shown here is derived from an EMBL/GenBank/DDBJ whole genome shotgun (WGS) entry which is preliminary data.</text>
</comment>
<name>A0A8X6NP98_NEPPI</name>
<protein>
    <submittedName>
        <fullName evidence="1">Uncharacterized protein</fullName>
    </submittedName>
</protein>
<keyword evidence="2" id="KW-1185">Reference proteome</keyword>
<accession>A0A8X6NP98</accession>
<dbReference type="Proteomes" id="UP000887013">
    <property type="component" value="Unassembled WGS sequence"/>
</dbReference>
<evidence type="ECO:0000313" key="2">
    <source>
        <dbReference type="Proteomes" id="UP000887013"/>
    </source>
</evidence>
<dbReference type="AlphaFoldDB" id="A0A8X6NP98"/>
<reference evidence="1" key="1">
    <citation type="submission" date="2020-08" db="EMBL/GenBank/DDBJ databases">
        <title>Multicomponent nature underlies the extraordinary mechanical properties of spider dragline silk.</title>
        <authorList>
            <person name="Kono N."/>
            <person name="Nakamura H."/>
            <person name="Mori M."/>
            <person name="Yoshida Y."/>
            <person name="Ohtoshi R."/>
            <person name="Malay A.D."/>
            <person name="Moran D.A.P."/>
            <person name="Tomita M."/>
            <person name="Numata K."/>
            <person name="Arakawa K."/>
        </authorList>
    </citation>
    <scope>NUCLEOTIDE SEQUENCE</scope>
</reference>